<dbReference type="Pfam" id="PF00620">
    <property type="entry name" value="RhoGAP"/>
    <property type="match status" value="1"/>
</dbReference>
<evidence type="ECO:0000259" key="3">
    <source>
        <dbReference type="PROSITE" id="PS50003"/>
    </source>
</evidence>
<feature type="region of interest" description="Disordered" evidence="2">
    <location>
        <begin position="843"/>
        <end position="869"/>
    </location>
</feature>
<evidence type="ECO:0008006" key="6">
    <source>
        <dbReference type="Google" id="ProtNLM"/>
    </source>
</evidence>
<dbReference type="SMART" id="SM00233">
    <property type="entry name" value="PH"/>
    <property type="match status" value="1"/>
</dbReference>
<dbReference type="PANTHER" id="PTHR23175">
    <property type="entry name" value="PDZ DOMAIN-CONTAINING PROTEIN"/>
    <property type="match status" value="1"/>
</dbReference>
<dbReference type="Pfam" id="PF15410">
    <property type="entry name" value="PH_9"/>
    <property type="match status" value="1"/>
</dbReference>
<evidence type="ECO:0000259" key="4">
    <source>
        <dbReference type="PROSITE" id="PS50238"/>
    </source>
</evidence>
<reference evidence="5" key="1">
    <citation type="journal article" date="2010" name="Science">
        <title>Plasticity of animal genome architecture unmasked by rapid evolution of a pelagic tunicate.</title>
        <authorList>
            <person name="Denoeud F."/>
            <person name="Henriet S."/>
            <person name="Mungpakdee S."/>
            <person name="Aury J.M."/>
            <person name="Da Silva C."/>
            <person name="Brinkmann H."/>
            <person name="Mikhaleva J."/>
            <person name="Olsen L.C."/>
            <person name="Jubin C."/>
            <person name="Canestro C."/>
            <person name="Bouquet J.M."/>
            <person name="Danks G."/>
            <person name="Poulain J."/>
            <person name="Campsteijn C."/>
            <person name="Adamski M."/>
            <person name="Cross I."/>
            <person name="Yadetie F."/>
            <person name="Muffato M."/>
            <person name="Louis A."/>
            <person name="Butcher S."/>
            <person name="Tsagkogeorga G."/>
            <person name="Konrad A."/>
            <person name="Singh S."/>
            <person name="Jensen M.F."/>
            <person name="Cong E.H."/>
            <person name="Eikeseth-Otteraa H."/>
            <person name="Noel B."/>
            <person name="Anthouard V."/>
            <person name="Porcel B.M."/>
            <person name="Kachouri-Lafond R."/>
            <person name="Nishino A."/>
            <person name="Ugolini M."/>
            <person name="Chourrout P."/>
            <person name="Nishida H."/>
            <person name="Aasland R."/>
            <person name="Huzurbazar S."/>
            <person name="Westhof E."/>
            <person name="Delsuc F."/>
            <person name="Lehrach H."/>
            <person name="Reinhardt R."/>
            <person name="Weissenbach J."/>
            <person name="Roy S.W."/>
            <person name="Artiguenave F."/>
            <person name="Postlethwait J.H."/>
            <person name="Manak J.R."/>
            <person name="Thompson E.M."/>
            <person name="Jaillon O."/>
            <person name="Du Pasquier L."/>
            <person name="Boudinot P."/>
            <person name="Liberles D.A."/>
            <person name="Volff J.N."/>
            <person name="Philippe H."/>
            <person name="Lenhard B."/>
            <person name="Roest Crollius H."/>
            <person name="Wincker P."/>
            <person name="Chourrout D."/>
        </authorList>
    </citation>
    <scope>NUCLEOTIDE SEQUENCE [LARGE SCALE GENOMIC DNA]</scope>
</reference>
<dbReference type="SMART" id="SM00324">
    <property type="entry name" value="RhoGAP"/>
    <property type="match status" value="1"/>
</dbReference>
<feature type="region of interest" description="Disordered" evidence="2">
    <location>
        <begin position="883"/>
        <end position="1008"/>
    </location>
</feature>
<dbReference type="AlphaFoldDB" id="E4Y5C1"/>
<feature type="compositionally biased region" description="Pro residues" evidence="2">
    <location>
        <begin position="847"/>
        <end position="856"/>
    </location>
</feature>
<feature type="domain" description="PH" evidence="3">
    <location>
        <begin position="476"/>
        <end position="590"/>
    </location>
</feature>
<feature type="region of interest" description="Disordered" evidence="2">
    <location>
        <begin position="105"/>
        <end position="146"/>
    </location>
</feature>
<dbReference type="InterPro" id="IPR001849">
    <property type="entry name" value="PH_domain"/>
</dbReference>
<feature type="compositionally biased region" description="Low complexity" evidence="2">
    <location>
        <begin position="883"/>
        <end position="895"/>
    </location>
</feature>
<evidence type="ECO:0000256" key="2">
    <source>
        <dbReference type="SAM" id="MobiDB-lite"/>
    </source>
</evidence>
<dbReference type="InterPro" id="IPR041681">
    <property type="entry name" value="PH_9"/>
</dbReference>
<feature type="compositionally biased region" description="Low complexity" evidence="2">
    <location>
        <begin position="229"/>
        <end position="267"/>
    </location>
</feature>
<organism evidence="5">
    <name type="scientific">Oikopleura dioica</name>
    <name type="common">Tunicate</name>
    <dbReference type="NCBI Taxonomy" id="34765"/>
    <lineage>
        <taxon>Eukaryota</taxon>
        <taxon>Metazoa</taxon>
        <taxon>Chordata</taxon>
        <taxon>Tunicata</taxon>
        <taxon>Appendicularia</taxon>
        <taxon>Copelata</taxon>
        <taxon>Oikopleuridae</taxon>
        <taxon>Oikopleura</taxon>
    </lineage>
</organism>
<dbReference type="PROSITE" id="PS50003">
    <property type="entry name" value="PH_DOMAIN"/>
    <property type="match status" value="1"/>
</dbReference>
<dbReference type="SUPFAM" id="SSF48350">
    <property type="entry name" value="GTPase activation domain, GAP"/>
    <property type="match status" value="1"/>
</dbReference>
<feature type="region of interest" description="Disordered" evidence="2">
    <location>
        <begin position="1"/>
        <end position="73"/>
    </location>
</feature>
<feature type="compositionally biased region" description="Basic and acidic residues" evidence="2">
    <location>
        <begin position="910"/>
        <end position="920"/>
    </location>
</feature>
<feature type="compositionally biased region" description="Basic and acidic residues" evidence="2">
    <location>
        <begin position="185"/>
        <end position="199"/>
    </location>
</feature>
<feature type="compositionally biased region" description="Basic and acidic residues" evidence="2">
    <location>
        <begin position="858"/>
        <end position="867"/>
    </location>
</feature>
<proteinExistence type="predicted"/>
<dbReference type="InterPro" id="IPR008936">
    <property type="entry name" value="Rho_GTPase_activation_prot"/>
</dbReference>
<dbReference type="GO" id="GO:0007165">
    <property type="term" value="P:signal transduction"/>
    <property type="evidence" value="ECO:0007669"/>
    <property type="project" value="InterPro"/>
</dbReference>
<feature type="region of interest" description="Disordered" evidence="2">
    <location>
        <begin position="604"/>
        <end position="634"/>
    </location>
</feature>
<dbReference type="Gene3D" id="2.30.29.30">
    <property type="entry name" value="Pleckstrin-homology domain (PH domain)/Phosphotyrosine-binding domain (PTB)"/>
    <property type="match status" value="1"/>
</dbReference>
<name>E4Y5C1_OIKDI</name>
<evidence type="ECO:0000256" key="1">
    <source>
        <dbReference type="ARBA" id="ARBA00022468"/>
    </source>
</evidence>
<dbReference type="PANTHER" id="PTHR23175:SF23">
    <property type="entry name" value="PDZ DOMAIN-CONTAINING PROTEIN"/>
    <property type="match status" value="1"/>
</dbReference>
<dbReference type="Gene3D" id="1.10.555.10">
    <property type="entry name" value="Rho GTPase activation protein"/>
    <property type="match status" value="1"/>
</dbReference>
<sequence>MTPRGEGFTDGVTPRPASSTRRAVIAEPETRQAKARNLPNRSQSFRTAEDNQARAAKSREKNSSIIAGATTRSQSYQTLAENQAFRSDEIQQKCSTCQPSAISTRAVLRSPKGSSNQGPRRAQRPTGFIHGSDPSISIGTSDEEDGGIRLNGSTFTGFRYHADELQKSTTSSATSAGILSGEEPPPYHEVVRQRKDYSESKMISSSAHTPRARRHVSPDSIKKAITPSRLNLRPRPRPAAVPAPAAGLRLDSDSSSRTSNKSSARDSQLTNEKGLSRENLEVKTSEIPFIDAVRIRGLSLFDQALFRELEDKSRNAFNNPLEIIEFTVEFVIASFESRSEFKFSLESIGDAISESNTGEIAIPLGRAGSMDSVLTTTKLSTHDAIGDAPPSRAHSVDRVNTSGAHYPRKSYVEATGVPNKRIRGRPRSTGKKDEVNGLKRRPSLNKQMRKKFETVFGSKPKQQNNLDLLTRIRSIPESIFGEVFNIKRNKWQAAYLMIHAGYLYVWKCPEMFRNTRHMVCQTNDQFAASVDMSSLIVDVALAGCLCDVSYGTKRNHVFKISIDERSELLIEASTTCEMNEWVQRIRDLAQRGQKPEDLEEMIKKKLDSDPKYKRAPNTRLSSMGPRSPSQHKRRRRTFGVPLADCPMDDDLPLVVTTCCRIIESQIETDCHGIYRTAANERIKNEVEEEMNKCMDHIDQCEALRDVKIAASVLKSFFRQLPDPLFTDSRFQAFIDAVPDDSSQNINEESLQRIRSLLITLPQYHYNTAKYFISHLKKVADNQKLTEMDCHNLSVVITPTLLRRRTDPNDYKKATLIHDDARTLKKQYRLINVIIDKSKWLFSSSTTEPPPVSPPQRSPRKDPHKSDLTELFSNLPNMSASAAYSISDSGSESGSSKTKKKSSWLNNFRRNSKENVNKEDSLSETVVSSPKKIKATPEHVHKSRKERLEVRSGQKHSTPKKSPRKNEQGTPVKSEKEGKIKRRHTVNSPGSSAGSGARVPHASTEEFTC</sequence>
<evidence type="ECO:0000313" key="5">
    <source>
        <dbReference type="EMBL" id="CBY43656.1"/>
    </source>
</evidence>
<accession>E4Y5C1</accession>
<keyword evidence="1" id="KW-0343">GTPase activation</keyword>
<gene>
    <name evidence="5" type="ORF">GSOID_T00018762001</name>
</gene>
<feature type="domain" description="Rho-GAP" evidence="4">
    <location>
        <begin position="640"/>
        <end position="841"/>
    </location>
</feature>
<dbReference type="SUPFAM" id="SSF50729">
    <property type="entry name" value="PH domain-like"/>
    <property type="match status" value="1"/>
</dbReference>
<feature type="compositionally biased region" description="Basic residues" evidence="2">
    <location>
        <begin position="952"/>
        <end position="962"/>
    </location>
</feature>
<dbReference type="PROSITE" id="PS50238">
    <property type="entry name" value="RHOGAP"/>
    <property type="match status" value="1"/>
</dbReference>
<dbReference type="EMBL" id="FN654285">
    <property type="protein sequence ID" value="CBY43656.1"/>
    <property type="molecule type" value="Genomic_DNA"/>
</dbReference>
<feature type="compositionally biased region" description="Basic and acidic residues" evidence="2">
    <location>
        <begin position="47"/>
        <end position="62"/>
    </location>
</feature>
<dbReference type="GO" id="GO:0005096">
    <property type="term" value="F:GTPase activator activity"/>
    <property type="evidence" value="ECO:0007669"/>
    <property type="project" value="UniProtKB-KW"/>
</dbReference>
<feature type="compositionally biased region" description="Polar residues" evidence="2">
    <location>
        <begin position="167"/>
        <end position="177"/>
    </location>
</feature>
<dbReference type="InterPro" id="IPR011993">
    <property type="entry name" value="PH-like_dom_sf"/>
</dbReference>
<dbReference type="InterPro" id="IPR000198">
    <property type="entry name" value="RhoGAP_dom"/>
</dbReference>
<dbReference type="Proteomes" id="UP000011014">
    <property type="component" value="Unassembled WGS sequence"/>
</dbReference>
<feature type="compositionally biased region" description="Basic and acidic residues" evidence="2">
    <location>
        <begin position="934"/>
        <end position="951"/>
    </location>
</feature>
<feature type="region of interest" description="Disordered" evidence="2">
    <location>
        <begin position="167"/>
        <end position="277"/>
    </location>
</feature>
<protein>
    <recommendedName>
        <fullName evidence="6">Rho-GAP domain-containing protein</fullName>
    </recommendedName>
</protein>